<dbReference type="InterPro" id="IPR023213">
    <property type="entry name" value="CAT-like_dom_sf"/>
</dbReference>
<dbReference type="SUPFAM" id="SSF56801">
    <property type="entry name" value="Acetyl-CoA synthetase-like"/>
    <property type="match status" value="1"/>
</dbReference>
<dbReference type="PANTHER" id="PTHR45527">
    <property type="entry name" value="NONRIBOSOMAL PEPTIDE SYNTHETASE"/>
    <property type="match status" value="1"/>
</dbReference>
<keyword evidence="1" id="KW-0596">Phosphopantetheine</keyword>
<dbReference type="PANTHER" id="PTHR45527:SF1">
    <property type="entry name" value="FATTY ACID SYNTHASE"/>
    <property type="match status" value="1"/>
</dbReference>
<evidence type="ECO:0000259" key="4">
    <source>
        <dbReference type="Pfam" id="PF00668"/>
    </source>
</evidence>
<dbReference type="GO" id="GO:0043041">
    <property type="term" value="P:amino acid activation for nonribosomal peptide biosynthetic process"/>
    <property type="evidence" value="ECO:0007669"/>
    <property type="project" value="TreeGrafter"/>
</dbReference>
<dbReference type="Proteomes" id="UP000273516">
    <property type="component" value="Unassembled WGS sequence"/>
</dbReference>
<dbReference type="Gene3D" id="3.40.50.980">
    <property type="match status" value="2"/>
</dbReference>
<proteinExistence type="predicted"/>
<evidence type="ECO:0000259" key="3">
    <source>
        <dbReference type="Pfam" id="PF00501"/>
    </source>
</evidence>
<protein>
    <submittedName>
        <fullName evidence="5">Amino acid adenylation domain-containing protein</fullName>
    </submittedName>
</protein>
<evidence type="ECO:0000313" key="6">
    <source>
        <dbReference type="Proteomes" id="UP000273516"/>
    </source>
</evidence>
<dbReference type="GO" id="GO:0044550">
    <property type="term" value="P:secondary metabolite biosynthetic process"/>
    <property type="evidence" value="ECO:0007669"/>
    <property type="project" value="TreeGrafter"/>
</dbReference>
<dbReference type="Gene3D" id="3.30.559.30">
    <property type="entry name" value="Nonribosomal peptide synthetase, condensation domain"/>
    <property type="match status" value="1"/>
</dbReference>
<keyword evidence="6" id="KW-1185">Reference proteome</keyword>
<dbReference type="GO" id="GO:0031177">
    <property type="term" value="F:phosphopantetheine binding"/>
    <property type="evidence" value="ECO:0007669"/>
    <property type="project" value="TreeGrafter"/>
</dbReference>
<dbReference type="RefSeq" id="WP_122113816.1">
    <property type="nucleotide sequence ID" value="NZ_QOKZ01000009.1"/>
</dbReference>
<dbReference type="Pfam" id="PF00501">
    <property type="entry name" value="AMP-binding"/>
    <property type="match status" value="1"/>
</dbReference>
<evidence type="ECO:0000256" key="2">
    <source>
        <dbReference type="ARBA" id="ARBA00022553"/>
    </source>
</evidence>
<comment type="caution">
    <text evidence="5">The sequence shown here is derived from an EMBL/GenBank/DDBJ whole genome shotgun (WGS) entry which is preliminary data.</text>
</comment>
<dbReference type="Gene3D" id="2.30.38.10">
    <property type="entry name" value="Luciferase, Domain 3"/>
    <property type="match status" value="1"/>
</dbReference>
<dbReference type="InterPro" id="IPR020845">
    <property type="entry name" value="AMP-binding_CS"/>
</dbReference>
<dbReference type="NCBIfam" id="TIGR01733">
    <property type="entry name" value="AA-adenyl-dom"/>
    <property type="match status" value="1"/>
</dbReference>
<name>A0A3M0M533_9RHOB</name>
<dbReference type="Pfam" id="PF00668">
    <property type="entry name" value="Condensation"/>
    <property type="match status" value="1"/>
</dbReference>
<dbReference type="Gene3D" id="3.30.559.10">
    <property type="entry name" value="Chloramphenicol acetyltransferase-like domain"/>
    <property type="match status" value="1"/>
</dbReference>
<reference evidence="5 6" key="1">
    <citation type="submission" date="2018-07" db="EMBL/GenBank/DDBJ databases">
        <authorList>
            <person name="Zhang Y."/>
            <person name="Wang L."/>
            <person name="Ma S."/>
        </authorList>
    </citation>
    <scope>NUCLEOTIDE SEQUENCE [LARGE SCALE GENOMIC DNA]</scope>
    <source>
        <strain evidence="5 6">4-2</strain>
    </source>
</reference>
<keyword evidence="2" id="KW-0597">Phosphoprotein</keyword>
<dbReference type="GO" id="GO:0005737">
    <property type="term" value="C:cytoplasm"/>
    <property type="evidence" value="ECO:0007669"/>
    <property type="project" value="TreeGrafter"/>
</dbReference>
<accession>A0A3M0M533</accession>
<dbReference type="InterPro" id="IPR000873">
    <property type="entry name" value="AMP-dep_synth/lig_dom"/>
</dbReference>
<dbReference type="SUPFAM" id="SSF52777">
    <property type="entry name" value="CoA-dependent acyltransferases"/>
    <property type="match status" value="2"/>
</dbReference>
<organism evidence="5 6">
    <name type="scientific">Paracoccus alkanivorans</name>
    <dbReference type="NCBI Taxonomy" id="2116655"/>
    <lineage>
        <taxon>Bacteria</taxon>
        <taxon>Pseudomonadati</taxon>
        <taxon>Pseudomonadota</taxon>
        <taxon>Alphaproteobacteria</taxon>
        <taxon>Rhodobacterales</taxon>
        <taxon>Paracoccaceae</taxon>
        <taxon>Paracoccus</taxon>
    </lineage>
</organism>
<dbReference type="FunFam" id="2.30.38.10:FF:000001">
    <property type="entry name" value="Non-ribosomal peptide synthetase PvdI"/>
    <property type="match status" value="1"/>
</dbReference>
<dbReference type="InterPro" id="IPR001242">
    <property type="entry name" value="Condensation_dom"/>
</dbReference>
<dbReference type="EMBL" id="QOKZ01000009">
    <property type="protein sequence ID" value="RMC32353.1"/>
    <property type="molecule type" value="Genomic_DNA"/>
</dbReference>
<evidence type="ECO:0000313" key="5">
    <source>
        <dbReference type="EMBL" id="RMC32353.1"/>
    </source>
</evidence>
<gene>
    <name evidence="5" type="ORF">C9E81_18360</name>
</gene>
<feature type="non-terminal residue" evidence="5">
    <location>
        <position position="834"/>
    </location>
</feature>
<dbReference type="AlphaFoldDB" id="A0A3M0M533"/>
<evidence type="ECO:0000256" key="1">
    <source>
        <dbReference type="ARBA" id="ARBA00022450"/>
    </source>
</evidence>
<feature type="domain" description="AMP-dependent synthetase/ligase" evidence="3">
    <location>
        <begin position="458"/>
        <end position="793"/>
    </location>
</feature>
<dbReference type="InterPro" id="IPR010071">
    <property type="entry name" value="AA_adenyl_dom"/>
</dbReference>
<sequence length="834" mass="90067">MTINTRDLRPLSASQAEIWFAQQLDPTNDLLDLRGHLHLQGEVDTDALRQALDASVAEFDTLRLRIIDTPDGPRQFKTGDCGSGLTIINCADMAEAEADMQRRCRHVYDLASEPPYTFVLYQLAGNGAVLFQRYHHAVMDGFSGSLMNGRLAAHYAALTGGSAAPAGDVDSVETILAEDERYRASGRHARDIEAWRDFLVDAPAPAGLDGSPHRASSAYHRASAAIPADLARALLDAEATTGTRWPQLLTALAAAYLQRIAGRASMLFDFPVAARTRTTRNAPGMLANVAPLRLDMTPDSSLTDLTRAIGSGIRHAIKHQSCRSAEILKLTGSEARGFGPRINIVPFDYHFDFAGIPAELTALSNGAVQDISMTIVGIPGSPVFTVNLDGNTEIATPLQMRMHLDRFLDFATAALAAPDRPLALIDLLTASEARQIATSNDTSTNLPPATITGLFAGVVKQAPDAVAVIDGDVSHSFADIDTRSDAIAAVLQRQGVEMGQPVALLLSRSADVIAASLAVLKCGGHYVPLHELHPDKRLNEVIAAAGAGHLIADAALEGRDITSRHLLRLDREPLPAARSESHMPVPDMLAYVMFTSGSTGTPKGVAIRHQDIADFIRDRRFSSGHKRVLLHSPHAFDASNFELWMPLLNGRTIVIGPREATDPAQMTRVLRQHRVDSAWLTAGLFNEFVRTAPDFFAGLEQIWAGGDILSPSAIALLQERFPKLRIVNGYGPTEATTFALTCQLDPSHRGAAPIGRPLDNMQAHILDASLHPVPVGVVGELYIAGAGLAQGYLNRPDLTAERFLANPFSPGQRMYRSGDLARWREDGQVEFIGR</sequence>
<dbReference type="PROSITE" id="PS00455">
    <property type="entry name" value="AMP_BINDING"/>
    <property type="match status" value="1"/>
</dbReference>
<dbReference type="GO" id="GO:0003824">
    <property type="term" value="F:catalytic activity"/>
    <property type="evidence" value="ECO:0007669"/>
    <property type="project" value="InterPro"/>
</dbReference>
<dbReference type="OrthoDB" id="9803968at2"/>
<feature type="domain" description="Condensation" evidence="4">
    <location>
        <begin position="9"/>
        <end position="436"/>
    </location>
</feature>